<sequence length="49" mass="5541">MSMNYFVGIDLADRKHDVCILDSSGNVLKEFVVPHLPEGVDRVLLGRVW</sequence>
<feature type="domain" description="Transposase IS110-like N-terminal" evidence="1">
    <location>
        <begin position="7"/>
        <end position="44"/>
    </location>
</feature>
<proteinExistence type="predicted"/>
<name>A0ABW2RFJ5_9BACL</name>
<dbReference type="EMBL" id="JBHTBW010000004">
    <property type="protein sequence ID" value="MFC7439739.1"/>
    <property type="molecule type" value="Genomic_DNA"/>
</dbReference>
<comment type="caution">
    <text evidence="2">The sequence shown here is derived from an EMBL/GenBank/DDBJ whole genome shotgun (WGS) entry which is preliminary data.</text>
</comment>
<gene>
    <name evidence="2" type="ORF">ACFQNG_00970</name>
</gene>
<organism evidence="2 3">
    <name type="scientific">Laceyella putida</name>
    <dbReference type="NCBI Taxonomy" id="110101"/>
    <lineage>
        <taxon>Bacteria</taxon>
        <taxon>Bacillati</taxon>
        <taxon>Bacillota</taxon>
        <taxon>Bacilli</taxon>
        <taxon>Bacillales</taxon>
        <taxon>Thermoactinomycetaceae</taxon>
        <taxon>Laceyella</taxon>
    </lineage>
</organism>
<dbReference type="Proteomes" id="UP001596500">
    <property type="component" value="Unassembled WGS sequence"/>
</dbReference>
<evidence type="ECO:0000313" key="3">
    <source>
        <dbReference type="Proteomes" id="UP001596500"/>
    </source>
</evidence>
<dbReference type="InterPro" id="IPR002525">
    <property type="entry name" value="Transp_IS110-like_N"/>
</dbReference>
<protein>
    <submittedName>
        <fullName evidence="2">Transposase</fullName>
    </submittedName>
</protein>
<dbReference type="RefSeq" id="WP_379862924.1">
    <property type="nucleotide sequence ID" value="NZ_JBHTBW010000004.1"/>
</dbReference>
<reference evidence="3" key="1">
    <citation type="journal article" date="2019" name="Int. J. Syst. Evol. Microbiol.">
        <title>The Global Catalogue of Microorganisms (GCM) 10K type strain sequencing project: providing services to taxonomists for standard genome sequencing and annotation.</title>
        <authorList>
            <consortium name="The Broad Institute Genomics Platform"/>
            <consortium name="The Broad Institute Genome Sequencing Center for Infectious Disease"/>
            <person name="Wu L."/>
            <person name="Ma J."/>
        </authorList>
    </citation>
    <scope>NUCLEOTIDE SEQUENCE [LARGE SCALE GENOMIC DNA]</scope>
    <source>
        <strain evidence="3">CGMCC 1.12942</strain>
    </source>
</reference>
<accession>A0ABW2RFJ5</accession>
<evidence type="ECO:0000313" key="2">
    <source>
        <dbReference type="EMBL" id="MFC7439739.1"/>
    </source>
</evidence>
<evidence type="ECO:0000259" key="1">
    <source>
        <dbReference type="Pfam" id="PF01548"/>
    </source>
</evidence>
<dbReference type="Pfam" id="PF01548">
    <property type="entry name" value="DEDD_Tnp_IS110"/>
    <property type="match status" value="1"/>
</dbReference>
<keyword evidence="3" id="KW-1185">Reference proteome</keyword>